<dbReference type="Pfam" id="PF13495">
    <property type="entry name" value="Phage_int_SAM_4"/>
    <property type="match status" value="1"/>
</dbReference>
<dbReference type="PROSITE" id="PS51898">
    <property type="entry name" value="TYR_RECOMBINASE"/>
    <property type="match status" value="1"/>
</dbReference>
<feature type="active site" evidence="5">
    <location>
        <position position="245"/>
    </location>
</feature>
<keyword evidence="1 5" id="KW-0963">Cytoplasm</keyword>
<proteinExistence type="inferred from homology"/>
<dbReference type="InterPro" id="IPR013762">
    <property type="entry name" value="Integrase-like_cat_sf"/>
</dbReference>
<dbReference type="EMBL" id="NBVN01000002">
    <property type="protein sequence ID" value="PUA33463.1"/>
    <property type="molecule type" value="Genomic_DNA"/>
</dbReference>
<keyword evidence="4 5" id="KW-0233">DNA recombination</keyword>
<feature type="domain" description="Tyr recombinase" evidence="6">
    <location>
        <begin position="122"/>
        <end position="290"/>
    </location>
</feature>
<keyword evidence="3 5" id="KW-0238">DNA-binding</keyword>
<dbReference type="Proteomes" id="UP000244093">
    <property type="component" value="Unassembled WGS sequence"/>
</dbReference>
<feature type="active site" evidence="5">
    <location>
        <position position="157"/>
    </location>
</feature>
<dbReference type="SUPFAM" id="SSF56349">
    <property type="entry name" value="DNA breaking-rejoining enzymes"/>
    <property type="match status" value="1"/>
</dbReference>
<organism evidence="8 9">
    <name type="scientific">Zestosphaera tikiterensis</name>
    <dbReference type="NCBI Taxonomy" id="1973259"/>
    <lineage>
        <taxon>Archaea</taxon>
        <taxon>Thermoproteota</taxon>
        <taxon>Thermoprotei</taxon>
        <taxon>Desulfurococcales</taxon>
        <taxon>Desulfurococcaceae</taxon>
        <taxon>Zestosphaera</taxon>
    </lineage>
</organism>
<gene>
    <name evidence="5" type="primary">xerA</name>
    <name evidence="8" type="ORF">B7O98_03340</name>
</gene>
<dbReference type="PANTHER" id="PTHR30349:SF41">
    <property type="entry name" value="INTEGRASE_RECOMBINASE PROTEIN MJ0367-RELATED"/>
    <property type="match status" value="1"/>
</dbReference>
<sequence>MVRFELPEAPEEVREESLWKALEVFLTYLEGTGASPKTVKAYKHGIKDFIKFINKEKVKDLTPEDFNKWKLERLRSGFIKGSKDKRRIQTTLHYYSLYVRSFLSWLGIVKKAPAVARPKGKKVIQALSNEEIYKMLNASRDILDLLILALMFETGLRAQELLSLNVEDINLSTKEILVKNAKFGEERIVFFGSLSEKVLKEYLSRYGVNQGKLINISYNGLYKRLKTLAKKAGVDPAKVRPHILRHTFATEALRRGVNIIALQALLGHKDLKTTQVYLHLLKEDLKKLYEAAFNYTPQTLNVSNAAISNA</sequence>
<dbReference type="Pfam" id="PF00589">
    <property type="entry name" value="Phage_integrase"/>
    <property type="match status" value="1"/>
</dbReference>
<feature type="active site" description="O-(3'-phospho-DNA)-tyrosine intermediate" evidence="5">
    <location>
        <position position="277"/>
    </location>
</feature>
<dbReference type="GO" id="GO:0005737">
    <property type="term" value="C:cytoplasm"/>
    <property type="evidence" value="ECO:0007669"/>
    <property type="project" value="UniProtKB-SubCell"/>
</dbReference>
<feature type="active site" evidence="5">
    <location>
        <position position="242"/>
    </location>
</feature>
<dbReference type="InterPro" id="IPR050090">
    <property type="entry name" value="Tyrosine_recombinase_XerCD"/>
</dbReference>
<dbReference type="InterPro" id="IPR033686">
    <property type="entry name" value="XerA"/>
</dbReference>
<dbReference type="InterPro" id="IPR011010">
    <property type="entry name" value="DNA_brk_join_enz"/>
</dbReference>
<accession>A0A2R7Y7E0</accession>
<dbReference type="Gene3D" id="1.10.150.130">
    <property type="match status" value="1"/>
</dbReference>
<dbReference type="PROSITE" id="PS51900">
    <property type="entry name" value="CB"/>
    <property type="match status" value="1"/>
</dbReference>
<protein>
    <recommendedName>
        <fullName evidence="5">Tyrosine recombinase XerA</fullName>
    </recommendedName>
</protein>
<evidence type="ECO:0000259" key="6">
    <source>
        <dbReference type="PROSITE" id="PS51898"/>
    </source>
</evidence>
<dbReference type="InterPro" id="IPR044068">
    <property type="entry name" value="CB"/>
</dbReference>
<evidence type="ECO:0000256" key="4">
    <source>
        <dbReference type="ARBA" id="ARBA00023172"/>
    </source>
</evidence>
<reference evidence="8 9" key="1">
    <citation type="journal article" date="2018" name="Syst. Appl. Microbiol.">
        <title>A new symbiotic nanoarchaeote (Candidatus Nanoclepta minutus) and its host (Zestosphaera tikiterensis gen. nov., sp. nov.) from a New Zealand hot spring.</title>
        <authorList>
            <person name="St John E."/>
            <person name="Liu Y."/>
            <person name="Podar M."/>
            <person name="Stott M.B."/>
            <person name="Meneghin J."/>
            <person name="Chen Z."/>
            <person name="Lagutin K."/>
            <person name="Mitchell K."/>
            <person name="Reysenbach A.L."/>
        </authorList>
    </citation>
    <scope>NUCLEOTIDE SEQUENCE [LARGE SCALE GENOMIC DNA]</scope>
    <source>
        <strain evidence="8">NZ3</strain>
    </source>
</reference>
<dbReference type="InterPro" id="IPR002104">
    <property type="entry name" value="Integrase_catalytic"/>
</dbReference>
<evidence type="ECO:0000256" key="5">
    <source>
        <dbReference type="HAMAP-Rule" id="MF_02055"/>
    </source>
</evidence>
<evidence type="ECO:0000256" key="2">
    <source>
        <dbReference type="ARBA" id="ARBA00022908"/>
    </source>
</evidence>
<name>A0A2R7Y7E0_9CREN</name>
<comment type="similarity">
    <text evidence="5">Belongs to the 'phage' integrase family. XerA subfamily.</text>
</comment>
<dbReference type="InterPro" id="IPR004107">
    <property type="entry name" value="Integrase_SAM-like_N"/>
</dbReference>
<keyword evidence="2 5" id="KW-0229">DNA integration</keyword>
<feature type="active site" evidence="5">
    <location>
        <position position="182"/>
    </location>
</feature>
<dbReference type="HAMAP" id="MF_02055">
    <property type="entry name" value="Recomb_XerA"/>
    <property type="match status" value="1"/>
</dbReference>
<feature type="domain" description="Core-binding (CB)" evidence="7">
    <location>
        <begin position="16"/>
        <end position="107"/>
    </location>
</feature>
<comment type="subcellular location">
    <subcellularLocation>
        <location evidence="5">Cytoplasm</location>
    </subcellularLocation>
</comment>
<evidence type="ECO:0000313" key="9">
    <source>
        <dbReference type="Proteomes" id="UP000244093"/>
    </source>
</evidence>
<dbReference type="GO" id="GO:0006313">
    <property type="term" value="P:DNA transposition"/>
    <property type="evidence" value="ECO:0007669"/>
    <property type="project" value="UniProtKB-UniRule"/>
</dbReference>
<dbReference type="InterPro" id="IPR010998">
    <property type="entry name" value="Integrase_recombinase_N"/>
</dbReference>
<dbReference type="GO" id="GO:0009037">
    <property type="term" value="F:tyrosine-based site-specific recombinase activity"/>
    <property type="evidence" value="ECO:0007669"/>
    <property type="project" value="UniProtKB-UniRule"/>
</dbReference>
<dbReference type="GO" id="GO:0003677">
    <property type="term" value="F:DNA binding"/>
    <property type="evidence" value="ECO:0007669"/>
    <property type="project" value="UniProtKB-UniRule"/>
</dbReference>
<comment type="function">
    <text evidence="5">Site-specific tyrosine recombinase, which acts by catalyzing the cutting and rejoining of the recombining DNA molecules.</text>
</comment>
<evidence type="ECO:0000256" key="3">
    <source>
        <dbReference type="ARBA" id="ARBA00023125"/>
    </source>
</evidence>
<evidence type="ECO:0000256" key="1">
    <source>
        <dbReference type="ARBA" id="ARBA00022490"/>
    </source>
</evidence>
<dbReference type="NCBIfam" id="NF040815">
    <property type="entry name" value="recomb_XerA_Arch"/>
    <property type="match status" value="1"/>
</dbReference>
<dbReference type="PANTHER" id="PTHR30349">
    <property type="entry name" value="PHAGE INTEGRASE-RELATED"/>
    <property type="match status" value="1"/>
</dbReference>
<comment type="caution">
    <text evidence="8">The sequence shown here is derived from an EMBL/GenBank/DDBJ whole genome shotgun (WGS) entry which is preliminary data.</text>
</comment>
<dbReference type="Gene3D" id="1.10.443.10">
    <property type="entry name" value="Intergrase catalytic core"/>
    <property type="match status" value="1"/>
</dbReference>
<evidence type="ECO:0000313" key="8">
    <source>
        <dbReference type="EMBL" id="PUA33463.1"/>
    </source>
</evidence>
<feature type="active site" evidence="5">
    <location>
        <position position="268"/>
    </location>
</feature>
<dbReference type="AlphaFoldDB" id="A0A2R7Y7E0"/>
<evidence type="ECO:0000259" key="7">
    <source>
        <dbReference type="PROSITE" id="PS51900"/>
    </source>
</evidence>